<keyword evidence="4" id="KW-1185">Reference proteome</keyword>
<dbReference type="OMA" id="HEYDEDG"/>
<dbReference type="STRING" id="1169540.A0A0G4EWG9"/>
<evidence type="ECO:0008006" key="5">
    <source>
        <dbReference type="Google" id="ProtNLM"/>
    </source>
</evidence>
<feature type="region of interest" description="Disordered" evidence="2">
    <location>
        <begin position="666"/>
        <end position="691"/>
    </location>
</feature>
<feature type="compositionally biased region" description="Basic and acidic residues" evidence="2">
    <location>
        <begin position="358"/>
        <end position="371"/>
    </location>
</feature>
<dbReference type="PANTHER" id="PTHR10331">
    <property type="entry name" value="T COMPLEX PROTEIN 10"/>
    <property type="match status" value="1"/>
</dbReference>
<evidence type="ECO:0000313" key="4">
    <source>
        <dbReference type="Proteomes" id="UP000041254"/>
    </source>
</evidence>
<dbReference type="InterPro" id="IPR026581">
    <property type="entry name" value="TCP10L/CENPJ"/>
</dbReference>
<feature type="compositionally biased region" description="Gly residues" evidence="2">
    <location>
        <begin position="422"/>
        <end position="436"/>
    </location>
</feature>
<dbReference type="Gene3D" id="2.60.450.20">
    <property type="match status" value="1"/>
</dbReference>
<dbReference type="EMBL" id="CDMY01000331">
    <property type="protein sequence ID" value="CEM02598.1"/>
    <property type="molecule type" value="Genomic_DNA"/>
</dbReference>
<feature type="compositionally biased region" description="Low complexity" evidence="2">
    <location>
        <begin position="894"/>
        <end position="913"/>
    </location>
</feature>
<feature type="compositionally biased region" description="Polar residues" evidence="2">
    <location>
        <begin position="798"/>
        <end position="810"/>
    </location>
</feature>
<gene>
    <name evidence="3" type="ORF">Vbra_2141</name>
</gene>
<evidence type="ECO:0000256" key="2">
    <source>
        <dbReference type="SAM" id="MobiDB-lite"/>
    </source>
</evidence>
<comment type="similarity">
    <text evidence="1">Belongs to the TCP10 family.</text>
</comment>
<dbReference type="InParanoid" id="A0A0G4EWG9"/>
<feature type="region of interest" description="Disordered" evidence="2">
    <location>
        <begin position="1"/>
        <end position="65"/>
    </location>
</feature>
<feature type="compositionally biased region" description="Pro residues" evidence="2">
    <location>
        <begin position="278"/>
        <end position="292"/>
    </location>
</feature>
<dbReference type="Proteomes" id="UP000041254">
    <property type="component" value="Unassembled WGS sequence"/>
</dbReference>
<evidence type="ECO:0000313" key="3">
    <source>
        <dbReference type="EMBL" id="CEM02598.1"/>
    </source>
</evidence>
<feature type="compositionally biased region" description="Basic and acidic residues" evidence="2">
    <location>
        <begin position="244"/>
        <end position="253"/>
    </location>
</feature>
<feature type="compositionally biased region" description="Basic residues" evidence="2">
    <location>
        <begin position="442"/>
        <end position="456"/>
    </location>
</feature>
<dbReference type="VEuPathDB" id="CryptoDB:Vbra_2141"/>
<dbReference type="InterPro" id="IPR047002">
    <property type="entry name" value="Tcp10_C_sf"/>
</dbReference>
<proteinExistence type="inferred from homology"/>
<reference evidence="3 4" key="1">
    <citation type="submission" date="2014-11" db="EMBL/GenBank/DDBJ databases">
        <authorList>
            <person name="Zhu J."/>
            <person name="Qi W."/>
            <person name="Song R."/>
        </authorList>
    </citation>
    <scope>NUCLEOTIDE SEQUENCE [LARGE SCALE GENOMIC DNA]</scope>
</reference>
<name>A0A0G4EWG9_VITBC</name>
<feature type="compositionally biased region" description="Polar residues" evidence="2">
    <location>
        <begin position="845"/>
        <end position="863"/>
    </location>
</feature>
<feature type="compositionally biased region" description="Polar residues" evidence="2">
    <location>
        <begin position="348"/>
        <end position="357"/>
    </location>
</feature>
<accession>A0A0G4EWG9</accession>
<protein>
    <recommendedName>
        <fullName evidence="5">Centromere protein J C-terminal domain-containing protein</fullName>
    </recommendedName>
</protein>
<feature type="region of interest" description="Disordered" evidence="2">
    <location>
        <begin position="957"/>
        <end position="1013"/>
    </location>
</feature>
<organism evidence="3 4">
    <name type="scientific">Vitrella brassicaformis (strain CCMP3155)</name>
    <dbReference type="NCBI Taxonomy" id="1169540"/>
    <lineage>
        <taxon>Eukaryota</taxon>
        <taxon>Sar</taxon>
        <taxon>Alveolata</taxon>
        <taxon>Colpodellida</taxon>
        <taxon>Vitrellaceae</taxon>
        <taxon>Vitrella</taxon>
    </lineage>
</organism>
<feature type="compositionally biased region" description="Low complexity" evidence="2">
    <location>
        <begin position="494"/>
        <end position="534"/>
    </location>
</feature>
<feature type="region of interest" description="Disordered" evidence="2">
    <location>
        <begin position="197"/>
        <end position="228"/>
    </location>
</feature>
<feature type="compositionally biased region" description="Polar residues" evidence="2">
    <location>
        <begin position="879"/>
        <end position="890"/>
    </location>
</feature>
<dbReference type="PANTHER" id="PTHR10331:SF6">
    <property type="entry name" value="SPINDLE ASSEMBLY ABNORMAL 4"/>
    <property type="match status" value="1"/>
</dbReference>
<sequence length="1283" mass="139259">MASQQSSRYVKYADAEEDSDYDEDDHPFPTMDASSPFSVLNRQPAQAGRQLQPPELQPAPSRHRDTIAEILRGSGAMAMDDENDPDDGAGGGGCVGEGGGGIGIMDSRQQVQAALGAVRGDGKGAHMHHGQVGSSGMILAGPPVVSSSRPVMVDEPRRDHHHPLHFTVTTKGPAAAAAARPVEASEVDEEIEEALEGSGLGDGMMDGGRGREYSPPVGGGGGEGCERELDSKSTFLRSHAQQRKWFEDGDRDPLSMSNSVASIGGWPDTPPLDARHTQPPPAPPGPGPPLPPSRIDIDSNSPGSRVHRRDAQLQPDSSISEALHRRWTVDSEVPESLSHSHHSHSVHNAPNNTSGNTDTDRFVEAFLHKAEGGGSPPPPPPPPPHGPAASAADKYEPLEITGASLEAAGWAKRSQKEKESGGEGGGGGGGGGMGGGDELRPQRRFSFLKKGARMKRTVIPPPEPKRQPTGRLLLTSSSPARMKLLPPSSHKSVPAAQPTGAKAAPPAAESFASRIAAASATEDTTITETAARATYSSLHMPPKTTTTTTNASNEFGDDVPWDTSPLRGPMPEPTHPMAAPPQMDLDSAPVSELIQQRFFKQTAAGEKERGREAASGAGGGGAGEKGASSGVVSVSDDPRLKEYFEKVQEMLPLLERRNAEVARERAENMRLKEQHEETLKDIEREKARSEREIEQMREALHKELTEERKRLIKEKKRIEGEREKHRVSVGTHNKAAEQIAKLETHVKQLQEELEREKRTAKINQQRLQRQNEALAKENANLKEEVKVLEKLTLEQERSAQQQPPINTRSLRGSAASVRLPSAPDQQQQQLGGRRAMRSVTPPPNMSSMRLTKGSSTTVGSSRAPTPADRRASRGWPSKDISTAHTTTTISPHKAATATGAKQHTTTATTALPAIPQQRPKTSEGTAGSRRPTRDEMGEGEDFWDYGEIDEWSCAGSVMSPQRDTRIKKAPQQPPPPAPPQQQQRLLVREGVAPAPGPPQYDPNMKASLPTSTTTGDLALSASLYGSRLVTSTTDIQQQHQQQHERERERERERGKPTPPLNLSKLMDQKPTHQPQQQQQRDVPPTIIATTTAPPKNQSGGLSVSGGAPGSLPLPVVIGGYELQPGQEDFAELMRFRFEEDFDAMRRRTERAQAVLPQPTGEKQAGNRWERVYADDRKEVHYANGLRKIMWPDGATSVFFTNGDRKVLKGDGAVSYYYKATDSYQCTLPSQEQFFKFPTGQLERHYPSGAKSIVFSNGTLKRIHHDGSEVIEYVTKRTNNQHAG</sequence>
<feature type="compositionally biased region" description="Gly residues" evidence="2">
    <location>
        <begin position="198"/>
        <end position="207"/>
    </location>
</feature>
<feature type="compositionally biased region" description="Polar residues" evidence="2">
    <location>
        <begin position="32"/>
        <end position="44"/>
    </location>
</feature>
<evidence type="ECO:0000256" key="1">
    <source>
        <dbReference type="ARBA" id="ARBA00005627"/>
    </source>
</evidence>
<feature type="compositionally biased region" description="Low complexity" evidence="2">
    <location>
        <begin position="1071"/>
        <end position="1094"/>
    </location>
</feature>
<feature type="compositionally biased region" description="Acidic residues" evidence="2">
    <location>
        <begin position="15"/>
        <end position="25"/>
    </location>
</feature>
<feature type="region of interest" description="Disordered" evidence="2">
    <location>
        <begin position="795"/>
        <end position="941"/>
    </location>
</feature>
<feature type="region of interest" description="Disordered" evidence="2">
    <location>
        <begin position="243"/>
        <end position="635"/>
    </location>
</feature>
<dbReference type="OrthoDB" id="10252174at2759"/>
<feature type="region of interest" description="Disordered" evidence="2">
    <location>
        <begin position="1032"/>
        <end position="1102"/>
    </location>
</feature>
<feature type="compositionally biased region" description="Pro residues" evidence="2">
    <location>
        <begin position="375"/>
        <end position="386"/>
    </location>
</feature>
<feature type="compositionally biased region" description="Basic and acidic residues" evidence="2">
    <location>
        <begin position="1041"/>
        <end position="1055"/>
    </location>
</feature>
<dbReference type="CDD" id="cd06503">
    <property type="entry name" value="ATP-synt_Fo_b"/>
    <property type="match status" value="1"/>
</dbReference>